<gene>
    <name evidence="3" type="ORF">SAMN05192533_11836</name>
</gene>
<dbReference type="Proteomes" id="UP000198553">
    <property type="component" value="Unassembled WGS sequence"/>
</dbReference>
<dbReference type="STRING" id="930146.SAMN05192533_11836"/>
<protein>
    <recommendedName>
        <fullName evidence="2">YCII-related domain-containing protein</fullName>
    </recommendedName>
</protein>
<sequence>MQFMIMAYDGTDEKALERRIAVREEHVKGVEENVKAGRHLYAGAILDEEGKMIGSMMVVDYPSRAELDQWLKDEPYVVGDVWREIDIKPIRVPPIFM</sequence>
<evidence type="ECO:0000313" key="4">
    <source>
        <dbReference type="Proteomes" id="UP000198553"/>
    </source>
</evidence>
<dbReference type="AlphaFoldDB" id="A0A1H8ISF0"/>
<dbReference type="SUPFAM" id="SSF54909">
    <property type="entry name" value="Dimeric alpha+beta barrel"/>
    <property type="match status" value="1"/>
</dbReference>
<dbReference type="OrthoDB" id="9797014at2"/>
<accession>A0A1H8ISF0</accession>
<dbReference type="InterPro" id="IPR005545">
    <property type="entry name" value="YCII"/>
</dbReference>
<name>A0A1H8ISF0_9BACI</name>
<dbReference type="PANTHER" id="PTHR33606:SF3">
    <property type="entry name" value="PROTEIN YCII"/>
    <property type="match status" value="1"/>
</dbReference>
<proteinExistence type="inferred from homology"/>
<dbReference type="InterPro" id="IPR051807">
    <property type="entry name" value="Sec-metab_biosynth-assoc"/>
</dbReference>
<evidence type="ECO:0000313" key="3">
    <source>
        <dbReference type="EMBL" id="SEN71329.1"/>
    </source>
</evidence>
<dbReference type="Pfam" id="PF03795">
    <property type="entry name" value="YCII"/>
    <property type="match status" value="1"/>
</dbReference>
<dbReference type="PANTHER" id="PTHR33606">
    <property type="entry name" value="PROTEIN YCII"/>
    <property type="match status" value="1"/>
</dbReference>
<reference evidence="4" key="1">
    <citation type="submission" date="2016-10" db="EMBL/GenBank/DDBJ databases">
        <authorList>
            <person name="Varghese N."/>
            <person name="Submissions S."/>
        </authorList>
    </citation>
    <scope>NUCLEOTIDE SEQUENCE [LARGE SCALE GENOMIC DNA]</scope>
    <source>
        <strain evidence="4">B48,IBRC-M 10115,DSM 25386,CECT 8001</strain>
    </source>
</reference>
<dbReference type="RefSeq" id="WP_090749525.1">
    <property type="nucleotide sequence ID" value="NZ_FOBW01000018.1"/>
</dbReference>
<dbReference type="EMBL" id="FOBW01000018">
    <property type="protein sequence ID" value="SEN71329.1"/>
    <property type="molecule type" value="Genomic_DNA"/>
</dbReference>
<dbReference type="Gene3D" id="3.30.70.1060">
    <property type="entry name" value="Dimeric alpha+beta barrel"/>
    <property type="match status" value="1"/>
</dbReference>
<dbReference type="InterPro" id="IPR011008">
    <property type="entry name" value="Dimeric_a/b-barrel"/>
</dbReference>
<comment type="similarity">
    <text evidence="1">Belongs to the YciI family.</text>
</comment>
<evidence type="ECO:0000256" key="1">
    <source>
        <dbReference type="ARBA" id="ARBA00007689"/>
    </source>
</evidence>
<feature type="domain" description="YCII-related" evidence="2">
    <location>
        <begin position="1"/>
        <end position="90"/>
    </location>
</feature>
<keyword evidence="4" id="KW-1185">Reference proteome</keyword>
<organism evidence="3 4">
    <name type="scientific">Mesobacillus persicus</name>
    <dbReference type="NCBI Taxonomy" id="930146"/>
    <lineage>
        <taxon>Bacteria</taxon>
        <taxon>Bacillati</taxon>
        <taxon>Bacillota</taxon>
        <taxon>Bacilli</taxon>
        <taxon>Bacillales</taxon>
        <taxon>Bacillaceae</taxon>
        <taxon>Mesobacillus</taxon>
    </lineage>
</organism>
<evidence type="ECO:0000259" key="2">
    <source>
        <dbReference type="Pfam" id="PF03795"/>
    </source>
</evidence>